<gene>
    <name evidence="3" type="ordered locus">Mpal_0930</name>
</gene>
<dbReference type="Proteomes" id="UP000002457">
    <property type="component" value="Chromosome"/>
</dbReference>
<keyword evidence="1" id="KW-0812">Transmembrane</keyword>
<dbReference type="OrthoDB" id="110514at2157"/>
<name>B8GGM7_METPE</name>
<evidence type="ECO:0000313" key="3">
    <source>
        <dbReference type="EMBL" id="ACL16282.1"/>
    </source>
</evidence>
<proteinExistence type="predicted"/>
<dbReference type="Pfam" id="PF01841">
    <property type="entry name" value="Transglut_core"/>
    <property type="match status" value="1"/>
</dbReference>
<dbReference type="InterPro" id="IPR002931">
    <property type="entry name" value="Transglutaminase-like"/>
</dbReference>
<protein>
    <recommendedName>
        <fullName evidence="2">Transglutaminase-like domain-containing protein</fullName>
    </recommendedName>
</protein>
<evidence type="ECO:0000313" key="4">
    <source>
        <dbReference type="Proteomes" id="UP000002457"/>
    </source>
</evidence>
<dbReference type="STRING" id="521011.Mpal_0930"/>
<keyword evidence="1" id="KW-0472">Membrane</keyword>
<organism evidence="3 4">
    <name type="scientific">Methanosphaerula palustris (strain ATCC BAA-1556 / DSM 19958 / E1-9c)</name>
    <dbReference type="NCBI Taxonomy" id="521011"/>
    <lineage>
        <taxon>Archaea</taxon>
        <taxon>Methanobacteriati</taxon>
        <taxon>Methanobacteriota</taxon>
        <taxon>Stenosarchaea group</taxon>
        <taxon>Methanomicrobia</taxon>
        <taxon>Methanomicrobiales</taxon>
        <taxon>Methanoregulaceae</taxon>
        <taxon>Methanosphaerula</taxon>
    </lineage>
</organism>
<evidence type="ECO:0000256" key="1">
    <source>
        <dbReference type="SAM" id="Phobius"/>
    </source>
</evidence>
<keyword evidence="1" id="KW-1133">Transmembrane helix</keyword>
<dbReference type="HOGENOM" id="CLU_775259_0_0_2"/>
<dbReference type="EMBL" id="CP001338">
    <property type="protein sequence ID" value="ACL16282.1"/>
    <property type="molecule type" value="Genomic_DNA"/>
</dbReference>
<evidence type="ECO:0000259" key="2">
    <source>
        <dbReference type="Pfam" id="PF01841"/>
    </source>
</evidence>
<sequence>MRVCAYCGTESPADSGNYCQSCGFRIRAVLSPEPRIPPARPSTSRRRPHPHRMGGLLFIAAILLVTLFAGPLLQAVLTQDPTGDTLTQTAMNLQVATIAQVTPGDPNILNGTLTYVLRGGILDNGQGTIPFQVHRSAYQKTTAEEIQYYGDEQRYYQQILNDPVQRPDLAALAAEIRSITDDPEDQARIAISAVQHIPYDTAKAELNTTDRRDRYPLEVLYDDQGLCGEKSVLLASLLRDLGFGVALFEFKSERHMAVGIRCPTGYDFAGSGYAFVESTEPSIITDSSGNYAGVGKLSSTPTVIPLADGAAFTSIADESADAKEWRGLQSMGRTLDEYHYAQYLLLKKKYGLVTTGS</sequence>
<dbReference type="eggNOG" id="arCOG03449">
    <property type="taxonomic scope" value="Archaea"/>
</dbReference>
<accession>B8GGM7</accession>
<keyword evidence="4" id="KW-1185">Reference proteome</keyword>
<dbReference type="KEGG" id="mpl:Mpal_0930"/>
<feature type="transmembrane region" description="Helical" evidence="1">
    <location>
        <begin position="55"/>
        <end position="77"/>
    </location>
</feature>
<dbReference type="AlphaFoldDB" id="B8GGM7"/>
<reference evidence="3 4" key="1">
    <citation type="journal article" date="2015" name="Genome Announc.">
        <title>Complete Genome Sequence of Methanosphaerula palustris E1-9CT, a Hydrogenotrophic Methanogen Isolated from a Minerotrophic Fen Peatland.</title>
        <authorList>
            <person name="Cadillo-Quiroz H."/>
            <person name="Browne P."/>
            <person name="Kyrpides N."/>
            <person name="Woyke T."/>
            <person name="Goodwin L."/>
            <person name="Detter C."/>
            <person name="Yavitt J.B."/>
            <person name="Zinder S.H."/>
        </authorList>
    </citation>
    <scope>NUCLEOTIDE SEQUENCE [LARGE SCALE GENOMIC DNA]</scope>
    <source>
        <strain evidence="4">ATCC BAA-1556 / DSM 19958 / E1-9c</strain>
    </source>
</reference>
<feature type="domain" description="Transglutaminase-like" evidence="2">
    <location>
        <begin position="171"/>
        <end position="243"/>
    </location>
</feature>